<dbReference type="SUPFAM" id="SSF52540">
    <property type="entry name" value="P-loop containing nucleoside triphosphate hydrolases"/>
    <property type="match status" value="2"/>
</dbReference>
<accession>B8J5K0</accession>
<dbReference type="SMART" id="SM00382">
    <property type="entry name" value="AAA"/>
    <property type="match status" value="2"/>
</dbReference>
<feature type="domain" description="ABC transporter" evidence="4">
    <location>
        <begin position="260"/>
        <end position="478"/>
    </location>
</feature>
<dbReference type="InterPro" id="IPR003439">
    <property type="entry name" value="ABC_transporter-like_ATP-bd"/>
</dbReference>
<feature type="domain" description="ABC transporter" evidence="4">
    <location>
        <begin position="6"/>
        <end position="248"/>
    </location>
</feature>
<dbReference type="EMBL" id="CP001359">
    <property type="protein sequence ID" value="ACL66862.1"/>
    <property type="molecule type" value="Genomic_DNA"/>
</dbReference>
<reference evidence="5" key="1">
    <citation type="submission" date="2009-01" db="EMBL/GenBank/DDBJ databases">
        <title>Complete sequence of Anaeromyxobacter dehalogenans 2CP-1.</title>
        <authorList>
            <consortium name="US DOE Joint Genome Institute"/>
            <person name="Lucas S."/>
            <person name="Copeland A."/>
            <person name="Lapidus A."/>
            <person name="Glavina del Rio T."/>
            <person name="Dalin E."/>
            <person name="Tice H."/>
            <person name="Bruce D."/>
            <person name="Goodwin L."/>
            <person name="Pitluck S."/>
            <person name="Saunders E."/>
            <person name="Brettin T."/>
            <person name="Detter J.C."/>
            <person name="Han C."/>
            <person name="Larimer F."/>
            <person name="Land M."/>
            <person name="Hauser L."/>
            <person name="Kyrpides N."/>
            <person name="Ovchinnikova G."/>
            <person name="Beliaev A.S."/>
            <person name="Richardson P."/>
        </authorList>
    </citation>
    <scope>NUCLEOTIDE SEQUENCE</scope>
    <source>
        <strain evidence="5">2CP-1</strain>
    </source>
</reference>
<dbReference type="PROSITE" id="PS50893">
    <property type="entry name" value="ABC_TRANSPORTER_2"/>
    <property type="match status" value="2"/>
</dbReference>
<protein>
    <submittedName>
        <fullName evidence="5">ABC transporter related</fullName>
    </submittedName>
</protein>
<evidence type="ECO:0000313" key="6">
    <source>
        <dbReference type="Proteomes" id="UP000007089"/>
    </source>
</evidence>
<dbReference type="RefSeq" id="WP_015934652.1">
    <property type="nucleotide sequence ID" value="NC_011891.1"/>
</dbReference>
<dbReference type="PANTHER" id="PTHR43158:SF2">
    <property type="entry name" value="SKFA PEPTIDE EXPORT ATP-BINDING PROTEIN SKFE"/>
    <property type="match status" value="1"/>
</dbReference>
<dbReference type="PANTHER" id="PTHR43158">
    <property type="entry name" value="SKFA PEPTIDE EXPORT ATP-BINDING PROTEIN SKFE"/>
    <property type="match status" value="1"/>
</dbReference>
<dbReference type="GO" id="GO:0055085">
    <property type="term" value="P:transmembrane transport"/>
    <property type="evidence" value="ECO:0007669"/>
    <property type="project" value="InterPro"/>
</dbReference>
<evidence type="ECO:0000313" key="5">
    <source>
        <dbReference type="EMBL" id="ACL66862.1"/>
    </source>
</evidence>
<keyword evidence="3" id="KW-0067">ATP-binding</keyword>
<dbReference type="AlphaFoldDB" id="B8J5K0"/>
<dbReference type="InterPro" id="IPR015856">
    <property type="entry name" value="ABC_transpr_CbiO/EcfA_su"/>
</dbReference>
<keyword evidence="2" id="KW-0547">Nucleotide-binding</keyword>
<dbReference type="InterPro" id="IPR003593">
    <property type="entry name" value="AAA+_ATPase"/>
</dbReference>
<dbReference type="CDD" id="cd03225">
    <property type="entry name" value="ABC_cobalt_CbiO_domain1"/>
    <property type="match status" value="1"/>
</dbReference>
<dbReference type="Gene3D" id="3.40.50.300">
    <property type="entry name" value="P-loop containing nucleotide triphosphate hydrolases"/>
    <property type="match status" value="2"/>
</dbReference>
<name>B8J5K0_ANAD2</name>
<dbReference type="GO" id="GO:0005524">
    <property type="term" value="F:ATP binding"/>
    <property type="evidence" value="ECO:0007669"/>
    <property type="project" value="UniProtKB-KW"/>
</dbReference>
<evidence type="ECO:0000256" key="3">
    <source>
        <dbReference type="ARBA" id="ARBA00022840"/>
    </source>
</evidence>
<dbReference type="PROSITE" id="PS00211">
    <property type="entry name" value="ABC_TRANSPORTER_1"/>
    <property type="match status" value="1"/>
</dbReference>
<dbReference type="GO" id="GO:0016887">
    <property type="term" value="F:ATP hydrolysis activity"/>
    <property type="evidence" value="ECO:0007669"/>
    <property type="project" value="InterPro"/>
</dbReference>
<evidence type="ECO:0000259" key="4">
    <source>
        <dbReference type="PROSITE" id="PS50893"/>
    </source>
</evidence>
<dbReference type="HOGENOM" id="CLU_000604_45_2_7"/>
<dbReference type="GO" id="GO:0016020">
    <property type="term" value="C:membrane"/>
    <property type="evidence" value="ECO:0007669"/>
    <property type="project" value="InterPro"/>
</dbReference>
<organism evidence="5 6">
    <name type="scientific">Anaeromyxobacter dehalogenans (strain ATCC BAA-258 / DSM 21875 / 2CP-1)</name>
    <dbReference type="NCBI Taxonomy" id="455488"/>
    <lineage>
        <taxon>Bacteria</taxon>
        <taxon>Pseudomonadati</taxon>
        <taxon>Myxococcota</taxon>
        <taxon>Myxococcia</taxon>
        <taxon>Myxococcales</taxon>
        <taxon>Cystobacterineae</taxon>
        <taxon>Anaeromyxobacteraceae</taxon>
        <taxon>Anaeromyxobacter</taxon>
    </lineage>
</organism>
<evidence type="ECO:0000256" key="2">
    <source>
        <dbReference type="ARBA" id="ARBA00022741"/>
    </source>
</evidence>
<keyword evidence="1" id="KW-0813">Transport</keyword>
<dbReference type="KEGG" id="acp:A2cp1_3532"/>
<gene>
    <name evidence="5" type="ordered locus">A2cp1_3532</name>
</gene>
<dbReference type="Proteomes" id="UP000007089">
    <property type="component" value="Chromosome"/>
</dbReference>
<keyword evidence="6" id="KW-1185">Reference proteome</keyword>
<dbReference type="InterPro" id="IPR017871">
    <property type="entry name" value="ABC_transporter-like_CS"/>
</dbReference>
<dbReference type="Pfam" id="PF00005">
    <property type="entry name" value="ABC_tran"/>
    <property type="match status" value="2"/>
</dbReference>
<proteinExistence type="predicted"/>
<evidence type="ECO:0000256" key="1">
    <source>
        <dbReference type="ARBA" id="ARBA00022448"/>
    </source>
</evidence>
<sequence>MRRPLVTLDRVDVRLGGVPVLADVTLALHAGEGLAVLGGNGAGKSTLLRVLRGELWPDPRGGRRLFHGPDGAFESPIGARERFARVAPEAQDAYLRNDWDLPVEAVIRSGFFDALWPSEAATPEQARRVREVAGALGVDALLGRSVLELSRGEGRRVLLARALAPRPEALFLDEACDGLDAPARAGLLETVSGIARGGVAVVMATHRVEELVPELGRVIRLEGGRIAWEGDRAAALAGAREAAAPRRAPRRDAGPRAALFALRGATVLVDGRAVLDGVDWTVGAGERWSVTGPNGAGKSTLLRLLAGEEQPARGAVERLGLGPHASADDLRGRVGLVSPELQARHRFDARAGDVVLSGFAGTVGLAVEPTARERALAAAAAARLGVTPLLERHVLSLSYGELRKVLIARALASAPRALLLDEPLAGLDPGARAWVLRVLDDLGAAGTAIVAVSHHANELPGAVDGRARLEAGRLSVDRG</sequence>
<dbReference type="InterPro" id="IPR027417">
    <property type="entry name" value="P-loop_NTPase"/>
</dbReference>